<accession>A0A0B7F7D3</accession>
<name>A0A0B7F7D3_THACB</name>
<protein>
    <submittedName>
        <fullName evidence="1">Uncharacterized protein</fullName>
    </submittedName>
</protein>
<dbReference type="OrthoDB" id="416741at2759"/>
<organism evidence="1 2">
    <name type="scientific">Thanatephorus cucumeris (strain AG1-IB / isolate 7/3/14)</name>
    <name type="common">Lettuce bottom rot fungus</name>
    <name type="synonym">Rhizoctonia solani</name>
    <dbReference type="NCBI Taxonomy" id="1108050"/>
    <lineage>
        <taxon>Eukaryota</taxon>
        <taxon>Fungi</taxon>
        <taxon>Dikarya</taxon>
        <taxon>Basidiomycota</taxon>
        <taxon>Agaricomycotina</taxon>
        <taxon>Agaricomycetes</taxon>
        <taxon>Cantharellales</taxon>
        <taxon>Ceratobasidiaceae</taxon>
        <taxon>Rhizoctonia</taxon>
        <taxon>Rhizoctonia solani AG-1</taxon>
    </lineage>
</organism>
<gene>
    <name evidence="1" type="ORF">RSOLAG1IB_00625</name>
</gene>
<keyword evidence="2" id="KW-1185">Reference proteome</keyword>
<dbReference type="EMBL" id="LN679100">
    <property type="protein sequence ID" value="CEL52088.1"/>
    <property type="molecule type" value="Genomic_DNA"/>
</dbReference>
<dbReference type="Proteomes" id="UP000059188">
    <property type="component" value="Unassembled WGS sequence"/>
</dbReference>
<evidence type="ECO:0000313" key="1">
    <source>
        <dbReference type="EMBL" id="CEL52088.1"/>
    </source>
</evidence>
<dbReference type="AlphaFoldDB" id="A0A0B7F7D3"/>
<dbReference type="InterPro" id="IPR027417">
    <property type="entry name" value="P-loop_NTPase"/>
</dbReference>
<dbReference type="SUPFAM" id="SSF52540">
    <property type="entry name" value="P-loop containing nucleoside triphosphate hydrolases"/>
    <property type="match status" value="1"/>
</dbReference>
<evidence type="ECO:0000313" key="2">
    <source>
        <dbReference type="Proteomes" id="UP000059188"/>
    </source>
</evidence>
<dbReference type="STRING" id="1108050.A0A0B7F7D3"/>
<dbReference type="Gene3D" id="3.40.50.300">
    <property type="entry name" value="P-loop containing nucleotide triphosphate hydrolases"/>
    <property type="match status" value="1"/>
</dbReference>
<reference evidence="1 2" key="1">
    <citation type="submission" date="2014-11" db="EMBL/GenBank/DDBJ databases">
        <authorList>
            <person name="Wibberg Daniel"/>
        </authorList>
    </citation>
    <scope>NUCLEOTIDE SEQUENCE [LARGE SCALE GENOMIC DNA]</scope>
    <source>
        <strain evidence="1">Rhizoctonia solani AG1-IB 7/3/14</strain>
    </source>
</reference>
<proteinExistence type="predicted"/>
<sequence>MDDSATVQVAAAEAAGRLIPRLYQQEIFQRAVNENVVCPSPIADQPSLTPDGFSPKICAMDTGSGKTQIAVMLLKHIMSLRPADSNPKKASIPATWLANENV</sequence>